<proteinExistence type="predicted"/>
<name>A0A3P7IWY2_STRVU</name>
<dbReference type="AlphaFoldDB" id="A0A3P7IWY2"/>
<protein>
    <recommendedName>
        <fullName evidence="3">DUF5641 domain-containing protein</fullName>
    </recommendedName>
</protein>
<evidence type="ECO:0008006" key="3">
    <source>
        <dbReference type="Google" id="ProtNLM"/>
    </source>
</evidence>
<evidence type="ECO:0000313" key="1">
    <source>
        <dbReference type="EMBL" id="VDM74866.1"/>
    </source>
</evidence>
<sequence length="170" mass="19516">MAPFAAVSDVEKAFLQAHLHKLDRDATRSMIPNEENVTKRLVARHIASVYDPLGWLVPLMHALYKALRGSAVSTKDHMSTILKEEEASIRPIGFYQNELEITFSLDESTMIAELDAEYLPPDERRALQTRQQAEEAIRSSCKITGRFWKLWQEQYLTSLRETSRTHQGND</sequence>
<gene>
    <name evidence="1" type="ORF">SVUK_LOCUS9864</name>
</gene>
<keyword evidence="2" id="KW-1185">Reference proteome</keyword>
<evidence type="ECO:0000313" key="2">
    <source>
        <dbReference type="Proteomes" id="UP000270094"/>
    </source>
</evidence>
<accession>A0A3P7IWY2</accession>
<dbReference type="EMBL" id="UYYB01094700">
    <property type="protein sequence ID" value="VDM74866.1"/>
    <property type="molecule type" value="Genomic_DNA"/>
</dbReference>
<dbReference type="Proteomes" id="UP000270094">
    <property type="component" value="Unassembled WGS sequence"/>
</dbReference>
<dbReference type="OrthoDB" id="5871302at2759"/>
<organism evidence="1 2">
    <name type="scientific">Strongylus vulgaris</name>
    <name type="common">Blood worm</name>
    <dbReference type="NCBI Taxonomy" id="40348"/>
    <lineage>
        <taxon>Eukaryota</taxon>
        <taxon>Metazoa</taxon>
        <taxon>Ecdysozoa</taxon>
        <taxon>Nematoda</taxon>
        <taxon>Chromadorea</taxon>
        <taxon>Rhabditida</taxon>
        <taxon>Rhabditina</taxon>
        <taxon>Rhabditomorpha</taxon>
        <taxon>Strongyloidea</taxon>
        <taxon>Strongylidae</taxon>
        <taxon>Strongylus</taxon>
    </lineage>
</organism>
<reference evidence="1 2" key="1">
    <citation type="submission" date="2018-11" db="EMBL/GenBank/DDBJ databases">
        <authorList>
            <consortium name="Pathogen Informatics"/>
        </authorList>
    </citation>
    <scope>NUCLEOTIDE SEQUENCE [LARGE SCALE GENOMIC DNA]</scope>
</reference>